<proteinExistence type="predicted"/>
<evidence type="ECO:0000313" key="6">
    <source>
        <dbReference type="EMBL" id="OJX57760.1"/>
    </source>
</evidence>
<evidence type="ECO:0000259" key="5">
    <source>
        <dbReference type="Pfam" id="PF06803"/>
    </source>
</evidence>
<comment type="caution">
    <text evidence="6">The sequence shown here is derived from an EMBL/GenBank/DDBJ whole genome shotgun (WGS) entry which is preliminary data.</text>
</comment>
<dbReference type="AlphaFoldDB" id="A0A1M3KZF5"/>
<evidence type="ECO:0000256" key="4">
    <source>
        <dbReference type="ARBA" id="ARBA00023136"/>
    </source>
</evidence>
<dbReference type="GO" id="GO:0012505">
    <property type="term" value="C:endomembrane system"/>
    <property type="evidence" value="ECO:0007669"/>
    <property type="project" value="UniProtKB-SubCell"/>
</dbReference>
<name>A0A1M3KZF5_9BACT</name>
<dbReference type="STRING" id="1895771.BGO89_07260"/>
<organism evidence="6 7">
    <name type="scientific">Candidatus Kapaibacterium thiocyanatum</name>
    <dbReference type="NCBI Taxonomy" id="1895771"/>
    <lineage>
        <taxon>Bacteria</taxon>
        <taxon>Pseudomonadati</taxon>
        <taxon>Candidatus Kapaibacteriota</taxon>
        <taxon>Candidatus Kapaibacteriia</taxon>
        <taxon>Candidatus Kapaibacteriales</taxon>
        <taxon>Candidatus Kapaibacteriaceae</taxon>
        <taxon>Candidatus Kapaibacterium</taxon>
    </lineage>
</organism>
<accession>A0A1M3KZF5</accession>
<keyword evidence="3" id="KW-1133">Transmembrane helix</keyword>
<feature type="domain" description="DUF1232" evidence="5">
    <location>
        <begin position="66"/>
        <end position="100"/>
    </location>
</feature>
<dbReference type="Pfam" id="PF06803">
    <property type="entry name" value="DUF1232"/>
    <property type="match status" value="1"/>
</dbReference>
<evidence type="ECO:0000313" key="7">
    <source>
        <dbReference type="Proteomes" id="UP000184233"/>
    </source>
</evidence>
<dbReference type="EMBL" id="MKVH01000021">
    <property type="protein sequence ID" value="OJX57760.1"/>
    <property type="molecule type" value="Genomic_DNA"/>
</dbReference>
<sequence length="121" mass="13966">MNKAATIDRLSRKIRPDDEARILSAASRKIRANITHLHAFGSLLKNVRLLFRMLGDKQFHMTWATRGMILAALVYFVLPTDATPDFIPLIGYLDDTMIVGFVIKRLATEIERYRDYREDRG</sequence>
<protein>
    <recommendedName>
        <fullName evidence="5">DUF1232 domain-containing protein</fullName>
    </recommendedName>
</protein>
<evidence type="ECO:0000256" key="2">
    <source>
        <dbReference type="ARBA" id="ARBA00022692"/>
    </source>
</evidence>
<keyword evidence="4" id="KW-0472">Membrane</keyword>
<dbReference type="Proteomes" id="UP000184233">
    <property type="component" value="Unassembled WGS sequence"/>
</dbReference>
<dbReference type="InterPro" id="IPR010652">
    <property type="entry name" value="DUF1232"/>
</dbReference>
<comment type="subcellular location">
    <subcellularLocation>
        <location evidence="1">Endomembrane system</location>
        <topology evidence="1">Multi-pass membrane protein</topology>
    </subcellularLocation>
</comment>
<evidence type="ECO:0000256" key="1">
    <source>
        <dbReference type="ARBA" id="ARBA00004127"/>
    </source>
</evidence>
<keyword evidence="2" id="KW-0812">Transmembrane</keyword>
<gene>
    <name evidence="6" type="ORF">BGO89_07260</name>
</gene>
<reference evidence="6 7" key="1">
    <citation type="submission" date="2016-09" db="EMBL/GenBank/DDBJ databases">
        <title>Genome-resolved meta-omics ties microbial dynamics to process performance in biotechnology for thiocyanate degradation.</title>
        <authorList>
            <person name="Kantor R.S."/>
            <person name="Huddy R.J."/>
            <person name="Iyer R."/>
            <person name="Thomas B.C."/>
            <person name="Brown C.T."/>
            <person name="Anantharaman K."/>
            <person name="Tringe S."/>
            <person name="Hettich R.L."/>
            <person name="Harrison S.T."/>
            <person name="Banfield J.F."/>
        </authorList>
    </citation>
    <scope>NUCLEOTIDE SEQUENCE [LARGE SCALE GENOMIC DNA]</scope>
    <source>
        <strain evidence="6">59-99</strain>
    </source>
</reference>
<evidence type="ECO:0000256" key="3">
    <source>
        <dbReference type="ARBA" id="ARBA00022989"/>
    </source>
</evidence>